<keyword evidence="1" id="KW-0732">Signal</keyword>
<protein>
    <submittedName>
        <fullName evidence="2">Uncharacterized protein</fullName>
    </submittedName>
</protein>
<dbReference type="Proteomes" id="UP000786811">
    <property type="component" value="Unassembled WGS sequence"/>
</dbReference>
<dbReference type="EMBL" id="CAJNRD030001121">
    <property type="protein sequence ID" value="CAG5095760.1"/>
    <property type="molecule type" value="Genomic_DNA"/>
</dbReference>
<comment type="caution">
    <text evidence="2">The sequence shown here is derived from an EMBL/GenBank/DDBJ whole genome shotgun (WGS) entry which is preliminary data.</text>
</comment>
<accession>A0A8J2HGP8</accession>
<name>A0A8J2HGP8_COTCN</name>
<reference evidence="2" key="1">
    <citation type="submission" date="2021-04" db="EMBL/GenBank/DDBJ databases">
        <authorList>
            <person name="Chebbi M.A.C M."/>
        </authorList>
    </citation>
    <scope>NUCLEOTIDE SEQUENCE</scope>
</reference>
<feature type="chain" id="PRO_5035260518" evidence="1">
    <location>
        <begin position="19"/>
        <end position="119"/>
    </location>
</feature>
<evidence type="ECO:0000313" key="3">
    <source>
        <dbReference type="Proteomes" id="UP000786811"/>
    </source>
</evidence>
<keyword evidence="3" id="KW-1185">Reference proteome</keyword>
<organism evidence="2 3">
    <name type="scientific">Cotesia congregata</name>
    <name type="common">Parasitoid wasp</name>
    <name type="synonym">Apanteles congregatus</name>
    <dbReference type="NCBI Taxonomy" id="51543"/>
    <lineage>
        <taxon>Eukaryota</taxon>
        <taxon>Metazoa</taxon>
        <taxon>Ecdysozoa</taxon>
        <taxon>Arthropoda</taxon>
        <taxon>Hexapoda</taxon>
        <taxon>Insecta</taxon>
        <taxon>Pterygota</taxon>
        <taxon>Neoptera</taxon>
        <taxon>Endopterygota</taxon>
        <taxon>Hymenoptera</taxon>
        <taxon>Apocrita</taxon>
        <taxon>Ichneumonoidea</taxon>
        <taxon>Braconidae</taxon>
        <taxon>Microgastrinae</taxon>
        <taxon>Cotesia</taxon>
    </lineage>
</organism>
<evidence type="ECO:0000256" key="1">
    <source>
        <dbReference type="SAM" id="SignalP"/>
    </source>
</evidence>
<feature type="signal peptide" evidence="1">
    <location>
        <begin position="1"/>
        <end position="18"/>
    </location>
</feature>
<gene>
    <name evidence="2" type="ORF">HICCMSTLAB_LOCUS7869</name>
</gene>
<evidence type="ECO:0000313" key="2">
    <source>
        <dbReference type="EMBL" id="CAG5095760.1"/>
    </source>
</evidence>
<dbReference type="AlphaFoldDB" id="A0A8J2HGP8"/>
<proteinExistence type="predicted"/>
<sequence>MNTLIIIMLFALASPIFGEDAVEPKKQEKRGVIGLGYPGYGGHYGGAHAYGYHGLGHGYASAPYYSALNHGVVSPILSHSAYSAHVAPAHAYGGYHSPLYTSPLRLGYHGLGHGYYNSW</sequence>
<dbReference type="OrthoDB" id="7690433at2759"/>